<dbReference type="InterPro" id="IPR019545">
    <property type="entry name" value="DM13_domain"/>
</dbReference>
<dbReference type="STRING" id="1220583.GOACH_18_00120"/>
<protein>
    <recommendedName>
        <fullName evidence="2">DM13 domain-containing protein</fullName>
    </recommendedName>
</protein>
<keyword evidence="4" id="KW-1185">Reference proteome</keyword>
<dbReference type="RefSeq" id="WP_005176875.1">
    <property type="nucleotide sequence ID" value="NZ_BANR01000018.1"/>
</dbReference>
<evidence type="ECO:0000313" key="3">
    <source>
        <dbReference type="EMBL" id="GAC49890.1"/>
    </source>
</evidence>
<evidence type="ECO:0000256" key="1">
    <source>
        <dbReference type="SAM" id="SignalP"/>
    </source>
</evidence>
<keyword evidence="1" id="KW-0732">Signal</keyword>
<dbReference type="PROSITE" id="PS51549">
    <property type="entry name" value="DM13"/>
    <property type="match status" value="1"/>
</dbReference>
<dbReference type="Pfam" id="PF10517">
    <property type="entry name" value="DM13"/>
    <property type="match status" value="1"/>
</dbReference>
<feature type="domain" description="DM13" evidence="2">
    <location>
        <begin position="64"/>
        <end position="160"/>
    </location>
</feature>
<dbReference type="eggNOG" id="ENOG503336V">
    <property type="taxonomic scope" value="Bacteria"/>
</dbReference>
<feature type="chain" id="PRO_5003979465" description="DM13 domain-containing protein" evidence="1">
    <location>
        <begin position="22"/>
        <end position="161"/>
    </location>
</feature>
<evidence type="ECO:0000259" key="2">
    <source>
        <dbReference type="PROSITE" id="PS51549"/>
    </source>
</evidence>
<dbReference type="PROSITE" id="PS51257">
    <property type="entry name" value="PROKAR_LIPOPROTEIN"/>
    <property type="match status" value="1"/>
</dbReference>
<proteinExistence type="predicted"/>
<sequence>MRIKTVLASSVAGLVIVGAVAGCGDQDTSSSMNSTAAMSSNGMSMANGMSTAMAPAASMTSAHGAFSGLNDKKVSGNVAVASGKVDLAGFASDEGPDLHLYLARGTSEADVDAGVELGKVAYDKASQSFTAPAGVDTADYTDVVVHCDKAKAVFGAAELMK</sequence>
<organism evidence="3 4">
    <name type="scientific">Gordonia aichiensis NBRC 108223</name>
    <dbReference type="NCBI Taxonomy" id="1220583"/>
    <lineage>
        <taxon>Bacteria</taxon>
        <taxon>Bacillati</taxon>
        <taxon>Actinomycetota</taxon>
        <taxon>Actinomycetes</taxon>
        <taxon>Mycobacteriales</taxon>
        <taxon>Gordoniaceae</taxon>
        <taxon>Gordonia</taxon>
    </lineage>
</organism>
<feature type="signal peptide" evidence="1">
    <location>
        <begin position="1"/>
        <end position="21"/>
    </location>
</feature>
<dbReference type="Proteomes" id="UP000010988">
    <property type="component" value="Unassembled WGS sequence"/>
</dbReference>
<name>L7KLY9_9ACTN</name>
<accession>L7KLY9</accession>
<dbReference type="EMBL" id="BANR01000018">
    <property type="protein sequence ID" value="GAC49890.1"/>
    <property type="molecule type" value="Genomic_DNA"/>
</dbReference>
<reference evidence="3 4" key="1">
    <citation type="submission" date="2012-12" db="EMBL/GenBank/DDBJ databases">
        <title>Whole genome shotgun sequence of Gordonia aichiensis NBRC 108223.</title>
        <authorList>
            <person name="Isaki-Nakamura S."/>
            <person name="Hosoyama A."/>
            <person name="Tsuchikane K."/>
            <person name="Ando Y."/>
            <person name="Baba S."/>
            <person name="Ohji S."/>
            <person name="Hamada M."/>
            <person name="Tamura T."/>
            <person name="Yamazoe A."/>
            <person name="Yamazaki S."/>
            <person name="Fujita N."/>
        </authorList>
    </citation>
    <scope>NUCLEOTIDE SEQUENCE [LARGE SCALE GENOMIC DNA]</scope>
    <source>
        <strain evidence="3 4">NBRC 108223</strain>
    </source>
</reference>
<evidence type="ECO:0000313" key="4">
    <source>
        <dbReference type="Proteomes" id="UP000010988"/>
    </source>
</evidence>
<gene>
    <name evidence="3" type="ORF">GOACH_18_00120</name>
</gene>
<dbReference type="AlphaFoldDB" id="L7KLY9"/>
<dbReference type="OrthoDB" id="4751481at2"/>
<comment type="caution">
    <text evidence="3">The sequence shown here is derived from an EMBL/GenBank/DDBJ whole genome shotgun (WGS) entry which is preliminary data.</text>
</comment>